<name>A0A6N4R4S5_BLAVI</name>
<keyword evidence="1" id="KW-0812">Transmembrane</keyword>
<gene>
    <name evidence="2" type="ORF">DI628_03855</name>
</gene>
<sequence>MTNKRRLTLVALAAFATGLIASSIMGALNVPSGVNIAAAMTITLAMLVEAPLAAMAIAKYKHR</sequence>
<reference evidence="2 3" key="1">
    <citation type="journal article" date="2017" name="Nat. Commun.">
        <title>In situ click chemistry generation of cyclooxygenase-2 inhibitors.</title>
        <authorList>
            <person name="Bhardwaj A."/>
            <person name="Kaur J."/>
            <person name="Wuest M."/>
            <person name="Wuest F."/>
        </authorList>
    </citation>
    <scope>NUCLEOTIDE SEQUENCE [LARGE SCALE GENOMIC DNA]</scope>
    <source>
        <strain evidence="2">S2_018_000_R2_106</strain>
    </source>
</reference>
<organism evidence="2 3">
    <name type="scientific">Blastochloris viridis</name>
    <name type="common">Rhodopseudomonas viridis</name>
    <dbReference type="NCBI Taxonomy" id="1079"/>
    <lineage>
        <taxon>Bacteria</taxon>
        <taxon>Pseudomonadati</taxon>
        <taxon>Pseudomonadota</taxon>
        <taxon>Alphaproteobacteria</taxon>
        <taxon>Hyphomicrobiales</taxon>
        <taxon>Blastochloridaceae</taxon>
        <taxon>Blastochloris</taxon>
    </lineage>
</organism>
<protein>
    <submittedName>
        <fullName evidence="2">Uncharacterized protein</fullName>
    </submittedName>
</protein>
<evidence type="ECO:0000256" key="1">
    <source>
        <dbReference type="SAM" id="Phobius"/>
    </source>
</evidence>
<evidence type="ECO:0000313" key="3">
    <source>
        <dbReference type="Proteomes" id="UP000320948"/>
    </source>
</evidence>
<evidence type="ECO:0000313" key="2">
    <source>
        <dbReference type="EMBL" id="TKW61766.1"/>
    </source>
</evidence>
<keyword evidence="1" id="KW-0472">Membrane</keyword>
<dbReference type="AlphaFoldDB" id="A0A6N4R4S5"/>
<keyword evidence="1" id="KW-1133">Transmembrane helix</keyword>
<comment type="caution">
    <text evidence="2">The sequence shown here is derived from an EMBL/GenBank/DDBJ whole genome shotgun (WGS) entry which is preliminary data.</text>
</comment>
<feature type="transmembrane region" description="Helical" evidence="1">
    <location>
        <begin position="36"/>
        <end position="58"/>
    </location>
</feature>
<dbReference type="EMBL" id="VAFM01000001">
    <property type="protein sequence ID" value="TKW61766.1"/>
    <property type="molecule type" value="Genomic_DNA"/>
</dbReference>
<dbReference type="Proteomes" id="UP000320948">
    <property type="component" value="Unassembled WGS sequence"/>
</dbReference>
<proteinExistence type="predicted"/>
<accession>A0A6N4R4S5</accession>